<dbReference type="PANTHER" id="PTHR43569:SF2">
    <property type="entry name" value="AMIDOHYDROLASE-RELATED DOMAIN-CONTAINING PROTEIN"/>
    <property type="match status" value="1"/>
</dbReference>
<evidence type="ECO:0000313" key="4">
    <source>
        <dbReference type="Proteomes" id="UP000614741"/>
    </source>
</evidence>
<dbReference type="Proteomes" id="UP000614741">
    <property type="component" value="Unassembled WGS sequence"/>
</dbReference>
<feature type="domain" description="Amidohydrolase-related" evidence="2">
    <location>
        <begin position="6"/>
        <end position="285"/>
    </location>
</feature>
<accession>A0ABQ4DLJ5</accession>
<protein>
    <submittedName>
        <fullName evidence="3">Metal-dependent hydrolase</fullName>
    </submittedName>
</protein>
<organism evidence="3 4">
    <name type="scientific">Cellulomonas phragmiteti</name>
    <dbReference type="NCBI Taxonomy" id="478780"/>
    <lineage>
        <taxon>Bacteria</taxon>
        <taxon>Bacillati</taxon>
        <taxon>Actinomycetota</taxon>
        <taxon>Actinomycetes</taxon>
        <taxon>Micrococcales</taxon>
        <taxon>Cellulomonadaceae</taxon>
        <taxon>Cellulomonas</taxon>
    </lineage>
</organism>
<evidence type="ECO:0000259" key="2">
    <source>
        <dbReference type="Pfam" id="PF04909"/>
    </source>
</evidence>
<dbReference type="Gene3D" id="3.20.20.140">
    <property type="entry name" value="Metal-dependent hydrolases"/>
    <property type="match status" value="1"/>
</dbReference>
<dbReference type="PANTHER" id="PTHR43569">
    <property type="entry name" value="AMIDOHYDROLASE"/>
    <property type="match status" value="1"/>
</dbReference>
<proteinExistence type="inferred from homology"/>
<dbReference type="SUPFAM" id="SSF51556">
    <property type="entry name" value="Metallo-dependent hydrolases"/>
    <property type="match status" value="1"/>
</dbReference>
<dbReference type="GO" id="GO:0016787">
    <property type="term" value="F:hydrolase activity"/>
    <property type="evidence" value="ECO:0007669"/>
    <property type="project" value="UniProtKB-KW"/>
</dbReference>
<dbReference type="InterPro" id="IPR006680">
    <property type="entry name" value="Amidohydro-rel"/>
</dbReference>
<comment type="similarity">
    <text evidence="1">Belongs to the metallo-dependent hydrolases superfamily.</text>
</comment>
<dbReference type="RefSeq" id="WP_203673758.1">
    <property type="nucleotide sequence ID" value="NZ_BONP01000010.1"/>
</dbReference>
<name>A0ABQ4DLJ5_9CELL</name>
<dbReference type="EMBL" id="BONP01000010">
    <property type="protein sequence ID" value="GIG40213.1"/>
    <property type="molecule type" value="Genomic_DNA"/>
</dbReference>
<comment type="caution">
    <text evidence="3">The sequence shown here is derived from an EMBL/GenBank/DDBJ whole genome shotgun (WGS) entry which is preliminary data.</text>
</comment>
<sequence>MPYDVVDAHLQVWDPESVHYPWMSQDPSLLHRTYRVRDVGGALDEHHVDGVVLVQSADNRADSEHLLFQALCSPHVLGVVAWVPLDTPDEAAVQLDHWRVEPIVGVSHHVDRETDSRWLLRDGVDEGLTLLTERRLVLDLPATTPELLRHVATVADRHPKLTVVVDHLGSPPLAALRAGDTTTWRAWTDALDAAAEAPNVVAKLAGLGRAAGPGWTVDDVRPAVDHALATFGPDRLMAGSDWPTSLDAHGSWHEVWGGLRATLDGLDEVAVARVMGRTAVETYGIPPLVPER</sequence>
<evidence type="ECO:0000256" key="1">
    <source>
        <dbReference type="ARBA" id="ARBA00038310"/>
    </source>
</evidence>
<keyword evidence="4" id="KW-1185">Reference proteome</keyword>
<reference evidence="3 4" key="1">
    <citation type="submission" date="2021-01" db="EMBL/GenBank/DDBJ databases">
        <title>Whole genome shotgun sequence of Cellulomonas phragmiteti NBRC 110785.</title>
        <authorList>
            <person name="Komaki H."/>
            <person name="Tamura T."/>
        </authorList>
    </citation>
    <scope>NUCLEOTIDE SEQUENCE [LARGE SCALE GENOMIC DNA]</scope>
    <source>
        <strain evidence="3 4">NBRC 110785</strain>
    </source>
</reference>
<evidence type="ECO:0000313" key="3">
    <source>
        <dbReference type="EMBL" id="GIG40213.1"/>
    </source>
</evidence>
<keyword evidence="3" id="KW-0378">Hydrolase</keyword>
<dbReference type="Pfam" id="PF04909">
    <property type="entry name" value="Amidohydro_2"/>
    <property type="match status" value="1"/>
</dbReference>
<gene>
    <name evidence="3" type="ORF">Cph01nite_19750</name>
</gene>
<dbReference type="InterPro" id="IPR032466">
    <property type="entry name" value="Metal_Hydrolase"/>
</dbReference>
<dbReference type="InterPro" id="IPR052350">
    <property type="entry name" value="Metallo-dep_Lactonases"/>
</dbReference>